<dbReference type="Proteomes" id="UP001162175">
    <property type="component" value="Unassembled WGS sequence"/>
</dbReference>
<keyword evidence="1" id="KW-0732">Signal</keyword>
<organism evidence="2 3">
    <name type="scientific">Mycoplasmopsis arginini</name>
    <name type="common">Mycoplasma arginini</name>
    <dbReference type="NCBI Taxonomy" id="2094"/>
    <lineage>
        <taxon>Bacteria</taxon>
        <taxon>Bacillati</taxon>
        <taxon>Mycoplasmatota</taxon>
        <taxon>Mycoplasmoidales</taxon>
        <taxon>Metamycoplasmataceae</taxon>
        <taxon>Mycoplasmopsis</taxon>
    </lineage>
</organism>
<dbReference type="RefSeq" id="WP_004416631.1">
    <property type="nucleotide sequence ID" value="NZ_JAPFAO010000001.1"/>
</dbReference>
<evidence type="ECO:0000313" key="3">
    <source>
        <dbReference type="Proteomes" id="UP001162175"/>
    </source>
</evidence>
<dbReference type="AlphaFoldDB" id="A0AA43QYV5"/>
<sequence>MKKIRKLILSSSLIMTLPIGMSLVSCINNEGNENLKNKIPKDLDYVPNIENPLEQKTNKLIENLIDINFKQDNVEKVNFLNSQKDEETLLNKAKELSNNYLNNKNEENLKLLNDFYSNNWLFVIKNIKKFNWTFLKWWTFPDLGQVKHSAEFFRQLDKQDEPNDLIFFDNNWDQLKEGDESPESPNYVFYFKKDKMLLRILIPKNKDKEGKRPLKIDRIIYFAKSRTNKVSIKLISDVVHNAIIHHNQQGYDSFEKEVIDNFGFASLGTLIIKGK</sequence>
<dbReference type="EMBL" id="JAPFAR010000042">
    <property type="protein sequence ID" value="MDI3349563.1"/>
    <property type="molecule type" value="Genomic_DNA"/>
</dbReference>
<dbReference type="NCBIfam" id="TIGR04313">
    <property type="entry name" value="aro_clust_Mycop"/>
    <property type="match status" value="1"/>
</dbReference>
<gene>
    <name evidence="2" type="ORF">DCBHLPFO_00198</name>
</gene>
<name>A0AA43QYV5_MYCAR</name>
<reference evidence="2" key="1">
    <citation type="submission" date="2022-11" db="EMBL/GenBank/DDBJ databases">
        <title>Draft genome of Mycoplasma arginini isolated from fly.</title>
        <authorList>
            <person name="Severgnini M."/>
            <person name="Gioia G."/>
            <person name="Cremonesi P."/>
            <person name="Moroni P."/>
            <person name="Addis M.F."/>
            <person name="Castiglioni B."/>
        </authorList>
    </citation>
    <scope>NUCLEOTIDE SEQUENCE</scope>
    <source>
        <strain evidence="2">QMP CG1-1632</strain>
    </source>
</reference>
<feature type="signal peptide" evidence="1">
    <location>
        <begin position="1"/>
        <end position="21"/>
    </location>
</feature>
<protein>
    <recommendedName>
        <fullName evidence="4">Lipoprotein</fullName>
    </recommendedName>
</protein>
<feature type="chain" id="PRO_5041264618" description="Lipoprotein" evidence="1">
    <location>
        <begin position="22"/>
        <end position="275"/>
    </location>
</feature>
<evidence type="ECO:0008006" key="4">
    <source>
        <dbReference type="Google" id="ProtNLM"/>
    </source>
</evidence>
<evidence type="ECO:0000256" key="1">
    <source>
        <dbReference type="SAM" id="SignalP"/>
    </source>
</evidence>
<proteinExistence type="predicted"/>
<accession>A0AA43QYV5</accession>
<dbReference type="InterPro" id="IPR027593">
    <property type="entry name" value="Aro_clust"/>
</dbReference>
<comment type="caution">
    <text evidence="2">The sequence shown here is derived from an EMBL/GenBank/DDBJ whole genome shotgun (WGS) entry which is preliminary data.</text>
</comment>
<evidence type="ECO:0000313" key="2">
    <source>
        <dbReference type="EMBL" id="MDI3349563.1"/>
    </source>
</evidence>
<dbReference type="PROSITE" id="PS51257">
    <property type="entry name" value="PROKAR_LIPOPROTEIN"/>
    <property type="match status" value="1"/>
</dbReference>